<dbReference type="Proteomes" id="UP001144978">
    <property type="component" value="Unassembled WGS sequence"/>
</dbReference>
<accession>A0ACC1PP50</accession>
<gene>
    <name evidence="1" type="ORF">NUW54_g7074</name>
</gene>
<proteinExistence type="predicted"/>
<organism evidence="1 2">
    <name type="scientific">Trametes sanguinea</name>
    <dbReference type="NCBI Taxonomy" id="158606"/>
    <lineage>
        <taxon>Eukaryota</taxon>
        <taxon>Fungi</taxon>
        <taxon>Dikarya</taxon>
        <taxon>Basidiomycota</taxon>
        <taxon>Agaricomycotina</taxon>
        <taxon>Agaricomycetes</taxon>
        <taxon>Polyporales</taxon>
        <taxon>Polyporaceae</taxon>
        <taxon>Trametes</taxon>
    </lineage>
</organism>
<protein>
    <submittedName>
        <fullName evidence="1">Uncharacterized protein</fullName>
    </submittedName>
</protein>
<evidence type="ECO:0000313" key="1">
    <source>
        <dbReference type="EMBL" id="KAJ2998002.1"/>
    </source>
</evidence>
<evidence type="ECO:0000313" key="2">
    <source>
        <dbReference type="Proteomes" id="UP001144978"/>
    </source>
</evidence>
<keyword evidence="2" id="KW-1185">Reference proteome</keyword>
<dbReference type="EMBL" id="JANSHE010001981">
    <property type="protein sequence ID" value="KAJ2998002.1"/>
    <property type="molecule type" value="Genomic_DNA"/>
</dbReference>
<name>A0ACC1PP50_9APHY</name>
<sequence length="110" mass="11738">MSFLRAIFSSLVPGRLTGKRPSLEEASSVPAPGLHSVNGSKPAGPTLPLWTSSSRLSWFTISSTVSVENTHWDNVERCYGLGFIVAKAMGLPSPLVCPFGSAQPLWLVVP</sequence>
<reference evidence="1" key="1">
    <citation type="submission" date="2022-08" db="EMBL/GenBank/DDBJ databases">
        <title>Genome Sequence of Pycnoporus sanguineus.</title>
        <authorList>
            <person name="Buettner E."/>
        </authorList>
    </citation>
    <scope>NUCLEOTIDE SEQUENCE</scope>
    <source>
        <strain evidence="1">CG-C14</strain>
    </source>
</reference>
<comment type="caution">
    <text evidence="1">The sequence shown here is derived from an EMBL/GenBank/DDBJ whole genome shotgun (WGS) entry which is preliminary data.</text>
</comment>